<sequence length="42" mass="5023">MRENDFTTDKGYEIRFYPYRISVLSVANSLIFIIRRLVPAWA</sequence>
<dbReference type="KEGG" id="pbf:CFX0092_A0483"/>
<dbReference type="Proteomes" id="UP000215027">
    <property type="component" value="Chromosome I"/>
</dbReference>
<dbReference type="AlphaFoldDB" id="A0A160SZ28"/>
<evidence type="ECO:0000313" key="2">
    <source>
        <dbReference type="EMBL" id="CUS02364.2"/>
    </source>
</evidence>
<reference evidence="2" key="1">
    <citation type="submission" date="2016-01" db="EMBL/GenBank/DDBJ databases">
        <authorList>
            <person name="Mcilroy J.S."/>
            <person name="Karst M S."/>
            <person name="Albertsen M."/>
        </authorList>
    </citation>
    <scope>NUCLEOTIDE SEQUENCE</scope>
    <source>
        <strain evidence="2">Cfx-K</strain>
    </source>
</reference>
<dbReference type="EMBL" id="LN890655">
    <property type="protein sequence ID" value="CUS02364.2"/>
    <property type="molecule type" value="Genomic_DNA"/>
</dbReference>
<protein>
    <submittedName>
        <fullName evidence="2">Uncharacterized protein</fullName>
    </submittedName>
</protein>
<gene>
    <name evidence="2" type="ORF">CFX0092_A0483</name>
</gene>
<keyword evidence="1" id="KW-0812">Transmembrane</keyword>
<evidence type="ECO:0000256" key="1">
    <source>
        <dbReference type="SAM" id="Phobius"/>
    </source>
</evidence>
<keyword evidence="3" id="KW-1185">Reference proteome</keyword>
<name>A0A160SZ28_9CHLR</name>
<keyword evidence="1" id="KW-1133">Transmembrane helix</keyword>
<organism evidence="2 3">
    <name type="scientific">Candidatus Promineifilum breve</name>
    <dbReference type="NCBI Taxonomy" id="1806508"/>
    <lineage>
        <taxon>Bacteria</taxon>
        <taxon>Bacillati</taxon>
        <taxon>Chloroflexota</taxon>
        <taxon>Ardenticatenia</taxon>
        <taxon>Candidatus Promineifilales</taxon>
        <taxon>Candidatus Promineifilaceae</taxon>
        <taxon>Candidatus Promineifilum</taxon>
    </lineage>
</organism>
<accession>A0A160SZ28</accession>
<evidence type="ECO:0000313" key="3">
    <source>
        <dbReference type="Proteomes" id="UP000215027"/>
    </source>
</evidence>
<keyword evidence="1" id="KW-0472">Membrane</keyword>
<feature type="transmembrane region" description="Helical" evidence="1">
    <location>
        <begin position="21"/>
        <end position="38"/>
    </location>
</feature>
<proteinExistence type="predicted"/>